<organism evidence="1 2">
    <name type="scientific">Coniella lustricola</name>
    <dbReference type="NCBI Taxonomy" id="2025994"/>
    <lineage>
        <taxon>Eukaryota</taxon>
        <taxon>Fungi</taxon>
        <taxon>Dikarya</taxon>
        <taxon>Ascomycota</taxon>
        <taxon>Pezizomycotina</taxon>
        <taxon>Sordariomycetes</taxon>
        <taxon>Sordariomycetidae</taxon>
        <taxon>Diaporthales</taxon>
        <taxon>Schizoparmaceae</taxon>
        <taxon>Coniella</taxon>
    </lineage>
</organism>
<dbReference type="AlphaFoldDB" id="A0A2T3AEN0"/>
<keyword evidence="2" id="KW-1185">Reference proteome</keyword>
<dbReference type="EMBL" id="KZ678400">
    <property type="protein sequence ID" value="PSR94219.1"/>
    <property type="molecule type" value="Genomic_DNA"/>
</dbReference>
<sequence>MTAVLSAASPIVKRELGGVLICNGVNATGSCEHVVSTLGECTDLTAPYLQNASTFAPDGEEFYCYPYLYPCDGICTSPEGCTYGPLSFNSTAKLDLTEGGWNNLIESFTCYPGPEQEVY</sequence>
<dbReference type="Proteomes" id="UP000241462">
    <property type="component" value="Unassembled WGS sequence"/>
</dbReference>
<protein>
    <submittedName>
        <fullName evidence="1">Uncharacterized protein</fullName>
    </submittedName>
</protein>
<evidence type="ECO:0000313" key="1">
    <source>
        <dbReference type="EMBL" id="PSR94219.1"/>
    </source>
</evidence>
<gene>
    <name evidence="1" type="ORF">BD289DRAFT_363728</name>
</gene>
<name>A0A2T3AEN0_9PEZI</name>
<accession>A0A2T3AEN0</accession>
<dbReference type="InParanoid" id="A0A2T3AEN0"/>
<dbReference type="OrthoDB" id="2910287at2759"/>
<proteinExistence type="predicted"/>
<reference evidence="1 2" key="1">
    <citation type="journal article" date="2018" name="Mycol. Prog.">
        <title>Coniella lustricola, a new species from submerged detritus.</title>
        <authorList>
            <person name="Raudabaugh D.B."/>
            <person name="Iturriaga T."/>
            <person name="Carver A."/>
            <person name="Mondo S."/>
            <person name="Pangilinan J."/>
            <person name="Lipzen A."/>
            <person name="He G."/>
            <person name="Amirebrahimi M."/>
            <person name="Grigoriev I.V."/>
            <person name="Miller A.N."/>
        </authorList>
    </citation>
    <scope>NUCLEOTIDE SEQUENCE [LARGE SCALE GENOMIC DNA]</scope>
    <source>
        <strain evidence="1 2">B22-T-1</strain>
    </source>
</reference>
<evidence type="ECO:0000313" key="2">
    <source>
        <dbReference type="Proteomes" id="UP000241462"/>
    </source>
</evidence>